<dbReference type="AlphaFoldDB" id="A0ABC9NBY6"/>
<organism evidence="1 2">
    <name type="scientific">Bacteroides uniformis (strain ATCC 8492 / DSM 6597 / CCUG 4942 / CIP 103695 / JCM 5828 / KCTC 5204 / NCTC 13054 / VPI 0061)</name>
    <dbReference type="NCBI Taxonomy" id="411479"/>
    <lineage>
        <taxon>Bacteria</taxon>
        <taxon>Pseudomonadati</taxon>
        <taxon>Bacteroidota</taxon>
        <taxon>Bacteroidia</taxon>
        <taxon>Bacteroidales</taxon>
        <taxon>Bacteroidaceae</taxon>
        <taxon>Bacteroides</taxon>
    </lineage>
</organism>
<sequence>MVLLLALCPVYQVARYNPLNTFPPSLPLPSHYKNFNTTTEKSATD</sequence>
<proteinExistence type="predicted"/>
<reference evidence="1" key="1">
    <citation type="submission" date="2007-06" db="EMBL/GenBank/DDBJ databases">
        <authorList>
            <person name="Fulton L."/>
            <person name="Clifton S."/>
            <person name="Fulton B."/>
            <person name="Xu J."/>
            <person name="Minx P."/>
            <person name="Pepin K.H."/>
            <person name="Johnson M."/>
            <person name="Thiruvilangam P."/>
            <person name="Bhonagiri V."/>
            <person name="Nash W.E."/>
            <person name="Mardis E.R."/>
            <person name="Wilson R.K."/>
        </authorList>
    </citation>
    <scope>NUCLEOTIDE SEQUENCE [LARGE SCALE GENOMIC DNA]</scope>
    <source>
        <strain evidence="1">ATCC 8492</strain>
    </source>
</reference>
<dbReference type="EMBL" id="AAYH02000043">
    <property type="protein sequence ID" value="EDO54255.1"/>
    <property type="molecule type" value="Genomic_DNA"/>
</dbReference>
<evidence type="ECO:0000313" key="2">
    <source>
        <dbReference type="Proteomes" id="UP000004110"/>
    </source>
</evidence>
<accession>A0ABC9NBY6</accession>
<evidence type="ECO:0000313" key="1">
    <source>
        <dbReference type="EMBL" id="EDO54255.1"/>
    </source>
</evidence>
<dbReference type="Proteomes" id="UP000004110">
    <property type="component" value="Unassembled WGS sequence"/>
</dbReference>
<reference evidence="1" key="2">
    <citation type="submission" date="2013-11" db="EMBL/GenBank/DDBJ databases">
        <title>Draft genome sequence of Bacteroides uniformis (ATCC 8492).</title>
        <authorList>
            <person name="Sudarsanam P."/>
            <person name="Ley R."/>
            <person name="Guruge J."/>
            <person name="Turnbaugh P.J."/>
            <person name="Mahowald M."/>
            <person name="Liep D."/>
            <person name="Gordon J."/>
        </authorList>
    </citation>
    <scope>NUCLEOTIDE SEQUENCE</scope>
    <source>
        <strain evidence="1">ATCC 8492</strain>
    </source>
</reference>
<keyword evidence="2" id="KW-1185">Reference proteome</keyword>
<protein>
    <submittedName>
        <fullName evidence="1">Uncharacterized protein</fullName>
    </submittedName>
</protein>
<comment type="caution">
    <text evidence="1">The sequence shown here is derived from an EMBL/GenBank/DDBJ whole genome shotgun (WGS) entry which is preliminary data.</text>
</comment>
<gene>
    <name evidence="1" type="ORF">BACUNI_02263</name>
</gene>
<name>A0ABC9NBY6_BACUC</name>